<sequence length="192" mass="20182">MKFTTAAIAASAAAVVSASPVAQTSNEHDIKDGGVFRIMAIRSGSDIHYSSIQAANGALYINTPSQNASCSQPVNYASFRLASGELYLNARSPPQQLYVDRSAMGQGVVQYTTGAQGAGKNAERTGFTIDDNSNLVFGQNTGFLACPDAPQGGYTVWLNINERPGGNQNCVGFAAKALKEDAPVDCSYTERS</sequence>
<name>A0A9P4GEF7_9PLEO</name>
<dbReference type="EMBL" id="ML976617">
    <property type="protein sequence ID" value="KAF1844050.1"/>
    <property type="molecule type" value="Genomic_DNA"/>
</dbReference>
<evidence type="ECO:0000313" key="3">
    <source>
        <dbReference type="Proteomes" id="UP000800039"/>
    </source>
</evidence>
<comment type="caution">
    <text evidence="2">The sequence shown here is derived from an EMBL/GenBank/DDBJ whole genome shotgun (WGS) entry which is preliminary data.</text>
</comment>
<dbReference type="InterPro" id="IPR052820">
    <property type="entry name" value="PhiA_domain"/>
</dbReference>
<keyword evidence="3" id="KW-1185">Reference proteome</keyword>
<evidence type="ECO:0008006" key="4">
    <source>
        <dbReference type="Google" id="ProtNLM"/>
    </source>
</evidence>
<dbReference type="Proteomes" id="UP000800039">
    <property type="component" value="Unassembled WGS sequence"/>
</dbReference>
<evidence type="ECO:0000313" key="2">
    <source>
        <dbReference type="EMBL" id="KAF1844050.1"/>
    </source>
</evidence>
<protein>
    <recommendedName>
        <fullName evidence="4">Cell wall protein PhiA</fullName>
    </recommendedName>
</protein>
<accession>A0A9P4GEF7</accession>
<dbReference type="PANTHER" id="PTHR42047:SF1">
    <property type="entry name" value="PROTEIN, PUTATIVE (AFU_ORTHOLOGUE AFUA_6G03560)-RELATED"/>
    <property type="match status" value="1"/>
</dbReference>
<reference evidence="2" key="1">
    <citation type="submission" date="2020-01" db="EMBL/GenBank/DDBJ databases">
        <authorList>
            <consortium name="DOE Joint Genome Institute"/>
            <person name="Haridas S."/>
            <person name="Albert R."/>
            <person name="Binder M."/>
            <person name="Bloem J."/>
            <person name="Labutti K."/>
            <person name="Salamov A."/>
            <person name="Andreopoulos B."/>
            <person name="Baker S.E."/>
            <person name="Barry K."/>
            <person name="Bills G."/>
            <person name="Bluhm B.H."/>
            <person name="Cannon C."/>
            <person name="Castanera R."/>
            <person name="Culley D.E."/>
            <person name="Daum C."/>
            <person name="Ezra D."/>
            <person name="Gonzalez J.B."/>
            <person name="Henrissat B."/>
            <person name="Kuo A."/>
            <person name="Liang C."/>
            <person name="Lipzen A."/>
            <person name="Lutzoni F."/>
            <person name="Magnuson J."/>
            <person name="Mondo S."/>
            <person name="Nolan M."/>
            <person name="Ohm R."/>
            <person name="Pangilinan J."/>
            <person name="Park H.-J."/>
            <person name="Ramirez L."/>
            <person name="Alfaro M."/>
            <person name="Sun H."/>
            <person name="Tritt A."/>
            <person name="Yoshinaga Y."/>
            <person name="Zwiers L.-H."/>
            <person name="Turgeon B.G."/>
            <person name="Goodwin S.B."/>
            <person name="Spatafora J.W."/>
            <person name="Crous P.W."/>
            <person name="Grigoriev I.V."/>
        </authorList>
    </citation>
    <scope>NUCLEOTIDE SEQUENCE</scope>
    <source>
        <strain evidence="2">CBS 394.84</strain>
    </source>
</reference>
<dbReference type="GeneID" id="63847601"/>
<dbReference type="RefSeq" id="XP_040786613.1">
    <property type="nucleotide sequence ID" value="XM_040930349.1"/>
</dbReference>
<organism evidence="2 3">
    <name type="scientific">Cucurbitaria berberidis CBS 394.84</name>
    <dbReference type="NCBI Taxonomy" id="1168544"/>
    <lineage>
        <taxon>Eukaryota</taxon>
        <taxon>Fungi</taxon>
        <taxon>Dikarya</taxon>
        <taxon>Ascomycota</taxon>
        <taxon>Pezizomycotina</taxon>
        <taxon>Dothideomycetes</taxon>
        <taxon>Pleosporomycetidae</taxon>
        <taxon>Pleosporales</taxon>
        <taxon>Pleosporineae</taxon>
        <taxon>Cucurbitariaceae</taxon>
        <taxon>Cucurbitaria</taxon>
    </lineage>
</organism>
<gene>
    <name evidence="2" type="ORF">K460DRAFT_317168</name>
</gene>
<feature type="signal peptide" evidence="1">
    <location>
        <begin position="1"/>
        <end position="18"/>
    </location>
</feature>
<evidence type="ECO:0000256" key="1">
    <source>
        <dbReference type="SAM" id="SignalP"/>
    </source>
</evidence>
<dbReference type="PANTHER" id="PTHR42047">
    <property type="entry name" value="PROTEIN, PUTATIVE (AFU_ORTHOLOGUE AFUA_6G03560)-RELATED"/>
    <property type="match status" value="1"/>
</dbReference>
<keyword evidence="1" id="KW-0732">Signal</keyword>
<dbReference type="OrthoDB" id="4093325at2759"/>
<proteinExistence type="predicted"/>
<feature type="chain" id="PRO_5040299547" description="Cell wall protein PhiA" evidence="1">
    <location>
        <begin position="19"/>
        <end position="192"/>
    </location>
</feature>
<dbReference type="AlphaFoldDB" id="A0A9P4GEF7"/>